<keyword evidence="4" id="KW-0418">Kinase</keyword>
<dbReference type="PANTHER" id="PTHR10048">
    <property type="entry name" value="PHOSPHATIDYLINOSITOL KINASE"/>
    <property type="match status" value="1"/>
</dbReference>
<evidence type="ECO:0000256" key="1">
    <source>
        <dbReference type="ARBA" id="ARBA00001686"/>
    </source>
</evidence>
<dbReference type="SUPFAM" id="SSF56112">
    <property type="entry name" value="Protein kinase-like (PK-like)"/>
    <property type="match status" value="1"/>
</dbReference>
<keyword evidence="6" id="KW-1133">Transmembrane helix</keyword>
<feature type="compositionally biased region" description="Acidic residues" evidence="5">
    <location>
        <begin position="942"/>
        <end position="952"/>
    </location>
</feature>
<feature type="compositionally biased region" description="Basic and acidic residues" evidence="5">
    <location>
        <begin position="953"/>
        <end position="963"/>
    </location>
</feature>
<protein>
    <recommendedName>
        <fullName evidence="2">1-phosphatidylinositol 4-kinase</fullName>
        <ecNumber evidence="2">2.7.1.67</ecNumber>
    </recommendedName>
</protein>
<dbReference type="PROSITE" id="PS00916">
    <property type="entry name" value="PI3_4_KINASE_2"/>
    <property type="match status" value="1"/>
</dbReference>
<feature type="compositionally biased region" description="Basic and acidic residues" evidence="5">
    <location>
        <begin position="312"/>
        <end position="321"/>
    </location>
</feature>
<dbReference type="InterPro" id="IPR018936">
    <property type="entry name" value="PI3/4_kinase_CS"/>
</dbReference>
<dbReference type="InterPro" id="IPR000403">
    <property type="entry name" value="PI3/4_kinase_cat_dom"/>
</dbReference>
<keyword evidence="10" id="KW-1185">Reference proteome</keyword>
<keyword evidence="3" id="KW-0808">Transferase</keyword>
<feature type="region of interest" description="Disordered" evidence="5">
    <location>
        <begin position="979"/>
        <end position="1018"/>
    </location>
</feature>
<feature type="compositionally biased region" description="Basic and acidic residues" evidence="5">
    <location>
        <begin position="930"/>
        <end position="941"/>
    </location>
</feature>
<evidence type="ECO:0000259" key="8">
    <source>
        <dbReference type="PROSITE" id="PS51545"/>
    </source>
</evidence>
<feature type="region of interest" description="Disordered" evidence="5">
    <location>
        <begin position="307"/>
        <end position="329"/>
    </location>
</feature>
<dbReference type="InterPro" id="IPR001263">
    <property type="entry name" value="PI3K_accessory_dom"/>
</dbReference>
<dbReference type="Proteomes" id="UP001530315">
    <property type="component" value="Unassembled WGS sequence"/>
</dbReference>
<accession>A0ABD3MDA3</accession>
<dbReference type="PROSITE" id="PS51545">
    <property type="entry name" value="PIK_HELICAL"/>
    <property type="match status" value="1"/>
</dbReference>
<dbReference type="InterPro" id="IPR036940">
    <property type="entry name" value="PI3/4_kinase_cat_sf"/>
</dbReference>
<dbReference type="PANTHER" id="PTHR10048:SF22">
    <property type="entry name" value="PHOSPHATIDYLINOSITOL 4-KINASE BETA"/>
    <property type="match status" value="1"/>
</dbReference>
<reference evidence="9 10" key="1">
    <citation type="submission" date="2024-10" db="EMBL/GenBank/DDBJ databases">
        <title>Updated reference genomes for cyclostephanoid diatoms.</title>
        <authorList>
            <person name="Roberts W.R."/>
            <person name="Alverson A.J."/>
        </authorList>
    </citation>
    <scope>NUCLEOTIDE SEQUENCE [LARGE SCALE GENOMIC DNA]</scope>
    <source>
        <strain evidence="9 10">AJA276-08</strain>
    </source>
</reference>
<dbReference type="EMBL" id="JALLAZ020001848">
    <property type="protein sequence ID" value="KAL3761567.1"/>
    <property type="molecule type" value="Genomic_DNA"/>
</dbReference>
<feature type="region of interest" description="Disordered" evidence="5">
    <location>
        <begin position="924"/>
        <end position="963"/>
    </location>
</feature>
<feature type="compositionally biased region" description="Polar residues" evidence="5">
    <location>
        <begin position="226"/>
        <end position="236"/>
    </location>
</feature>
<dbReference type="GO" id="GO:0004430">
    <property type="term" value="F:1-phosphatidylinositol 4-kinase activity"/>
    <property type="evidence" value="ECO:0007669"/>
    <property type="project" value="UniProtKB-EC"/>
</dbReference>
<dbReference type="SMART" id="SM00146">
    <property type="entry name" value="PI3Kc"/>
    <property type="match status" value="1"/>
</dbReference>
<gene>
    <name evidence="9" type="ORF">ACHAW5_001875</name>
</gene>
<dbReference type="InterPro" id="IPR011009">
    <property type="entry name" value="Kinase-like_dom_sf"/>
</dbReference>
<feature type="domain" description="PI3K/PI4K catalytic" evidence="7">
    <location>
        <begin position="1095"/>
        <end position="1386"/>
    </location>
</feature>
<dbReference type="FunFam" id="1.10.1070.11:FF:000016">
    <property type="entry name" value="PIK1p Phosphatidylinositol 4-kinase"/>
    <property type="match status" value="1"/>
</dbReference>
<dbReference type="EC" id="2.7.1.67" evidence="2"/>
<evidence type="ECO:0000313" key="9">
    <source>
        <dbReference type="EMBL" id="KAL3761567.1"/>
    </source>
</evidence>
<feature type="transmembrane region" description="Helical" evidence="6">
    <location>
        <begin position="147"/>
        <end position="169"/>
    </location>
</feature>
<keyword evidence="6" id="KW-0472">Membrane</keyword>
<dbReference type="InterPro" id="IPR015433">
    <property type="entry name" value="PI3/4_kinase"/>
</dbReference>
<keyword evidence="6" id="KW-0812">Transmembrane</keyword>
<evidence type="ECO:0000256" key="2">
    <source>
        <dbReference type="ARBA" id="ARBA00012169"/>
    </source>
</evidence>
<name>A0ABD3MDA3_9STRA</name>
<feature type="region of interest" description="Disordered" evidence="5">
    <location>
        <begin position="216"/>
        <end position="236"/>
    </location>
</feature>
<evidence type="ECO:0000256" key="6">
    <source>
        <dbReference type="SAM" id="Phobius"/>
    </source>
</evidence>
<dbReference type="PROSITE" id="PS50290">
    <property type="entry name" value="PI3_4_KINASE_3"/>
    <property type="match status" value="1"/>
</dbReference>
<evidence type="ECO:0000256" key="4">
    <source>
        <dbReference type="ARBA" id="ARBA00022777"/>
    </source>
</evidence>
<dbReference type="Pfam" id="PF00454">
    <property type="entry name" value="PI3_PI4_kinase"/>
    <property type="match status" value="1"/>
</dbReference>
<feature type="transmembrane region" description="Helical" evidence="6">
    <location>
        <begin position="181"/>
        <end position="201"/>
    </location>
</feature>
<feature type="compositionally biased region" description="Polar residues" evidence="5">
    <location>
        <begin position="994"/>
        <end position="1018"/>
    </location>
</feature>
<dbReference type="Gene3D" id="1.10.1070.11">
    <property type="entry name" value="Phosphatidylinositol 3-/4-kinase, catalytic domain"/>
    <property type="match status" value="1"/>
</dbReference>
<proteinExistence type="predicted"/>
<organism evidence="9 10">
    <name type="scientific">Stephanodiscus triporus</name>
    <dbReference type="NCBI Taxonomy" id="2934178"/>
    <lineage>
        <taxon>Eukaryota</taxon>
        <taxon>Sar</taxon>
        <taxon>Stramenopiles</taxon>
        <taxon>Ochrophyta</taxon>
        <taxon>Bacillariophyta</taxon>
        <taxon>Coscinodiscophyceae</taxon>
        <taxon>Thalassiosirophycidae</taxon>
        <taxon>Stephanodiscales</taxon>
        <taxon>Stephanodiscaceae</taxon>
        <taxon>Stephanodiscus</taxon>
    </lineage>
</organism>
<feature type="domain" description="PIK helical" evidence="8">
    <location>
        <begin position="356"/>
        <end position="552"/>
    </location>
</feature>
<sequence length="1401" mass="155283">MFLLPAIGAWISDAFILYIYFSYGGSNGNVLESNGGGWALNSFVVFGNTGMTERPRIPDESHSPLNYEIGDGRIRNVISSSPNFPKQNIEIGSEVKEDIPVIFTESFSSGDHLYTTDNETKDESTDNNTSGKEKVKISAATIESKTGYLAVLAIIRLVLLTFPLSYAAWSGTRVPCVVVQYVFHGISSLIVVCHMLAVLTLDQTGVTLPGNTLDPTGGTMYPTGGDKSSSGAMDENSSTEDGWTLLSLSLVSMMLHCLIVLHVRSSGPIQDGLYEEKRKRKRLAYAIAAGSNGLTIGGRGGRLSNGQTINGHGDDNDDNHKPSPFLLPGGVDNLTGNKSLKERFMCLPGAFLNDTQARFDAAQQMWSERLEMMTQSLHQNSISIDRQHSFGRDEVLLSPSSPPRHLESTNLIAHALNTAASNASKLAKPDPFRVLLQLFAYEDVLSGTNNRLDLAFTARPAFDGTKGIQSHDENLVSSEGSAALAFYAPQLLSFLLHGAYFDISSKLEEWILKKCGQDLHFAHRCFWFLRSWCLGSSLDERKPSNLQSLSSRGSIGGLVTLIDLPLAPVGGLNKLRGVESNLYLSSCQQVSLPDVPLYSSPAAAGADQHVLSAWDNYSGADGYGESSSKFLPDEQELIEKLLYRVVEQGSRPATAAQYGSIEGQVTDDYNSRDTSNGLSYSPSALATAMEQGLVPVDPRTGSHSIAHLDCITSPHNHGFLPLNNSGEPYQQANQTNDADRLFFAAPLFLDALLSIADDLMNTSRPNRTAELRQRLRSLEVELLPSNVVYLPIQNMQHRVWRIVSDECLALSTNERVPCIITLEVIDYGISDPSNVQPSTVSNDSTVTSAWVSTPRHPHRHSTLIDKVANYTQEGLKRLEDTIDHLSHHGDGKSGVLDRRLSDFLGMRDSSWSISAQLYTSVNSFDDEEDHSSHDEEEHNSGEDEEAPEVWEDGEMKPENKSQDEENVIFNLCPSSPLGSPLLLDGRDETPLIPRSSTPTFDTTNNDDVQKSPMGQWSTPKKMSVILKKRPIGGIPILELEGNESDDDLSPQAKHRKQVVFPPSTTTILRGDSFGDEPRLSDLAEPADKDMSILKGVTPAVVFKEDWRAKTERLRVCSVYGTHPGWRLLPILIKSNDDLRQEQLASQLIQRMATILAKARVPVWLFPYEIVALTGRGGKMTLISQWMCAVLCYGIDSSNLTYSIQMPMFSDLKGFFMQHFGHPGSDELADAKANFVESLAAYSIVCFLMQIKDRHNGNILLDNKGHIIHIDFGFYFLSSPGKNSGFESAPFKLTRDFVALMDGPTSRTFQKFRELCYKTFIELRKHCYQIILLVEMLMEGNEDLACFRGKPDEAVRQLKERFRLDLNDNGIRKYVDSLIDESLENWRTRWYDRYQRFCVGVL</sequence>
<evidence type="ECO:0000259" key="7">
    <source>
        <dbReference type="PROSITE" id="PS50290"/>
    </source>
</evidence>
<dbReference type="PROSITE" id="PS00915">
    <property type="entry name" value="PI3_4_KINASE_1"/>
    <property type="match status" value="1"/>
</dbReference>
<dbReference type="Gene3D" id="3.30.1010.10">
    <property type="entry name" value="Phosphatidylinositol 3-kinase Catalytic Subunit, Chain A, domain 4"/>
    <property type="match status" value="1"/>
</dbReference>
<comment type="caution">
    <text evidence="9">The sequence shown here is derived from an EMBL/GenBank/DDBJ whole genome shotgun (WGS) entry which is preliminary data.</text>
</comment>
<evidence type="ECO:0000313" key="10">
    <source>
        <dbReference type="Proteomes" id="UP001530315"/>
    </source>
</evidence>
<comment type="catalytic activity">
    <reaction evidence="1">
        <text>a 1,2-diacyl-sn-glycero-3-phospho-(1D-myo-inositol) + ATP = a 1,2-diacyl-sn-glycero-3-phospho-(1D-myo-inositol 4-phosphate) + ADP + H(+)</text>
        <dbReference type="Rhea" id="RHEA:19877"/>
        <dbReference type="ChEBI" id="CHEBI:15378"/>
        <dbReference type="ChEBI" id="CHEBI:30616"/>
        <dbReference type="ChEBI" id="CHEBI:57880"/>
        <dbReference type="ChEBI" id="CHEBI:58178"/>
        <dbReference type="ChEBI" id="CHEBI:456216"/>
        <dbReference type="EC" id="2.7.1.67"/>
    </reaction>
</comment>
<evidence type="ECO:0000256" key="3">
    <source>
        <dbReference type="ARBA" id="ARBA00022679"/>
    </source>
</evidence>
<evidence type="ECO:0000256" key="5">
    <source>
        <dbReference type="SAM" id="MobiDB-lite"/>
    </source>
</evidence>